<dbReference type="EMBL" id="CP018171">
    <property type="protein sequence ID" value="APH72648.1"/>
    <property type="molecule type" value="Genomic_DNA"/>
</dbReference>
<feature type="transmembrane region" description="Helical" evidence="1">
    <location>
        <begin position="7"/>
        <end position="31"/>
    </location>
</feature>
<protein>
    <submittedName>
        <fullName evidence="2">Uncharacterized protein</fullName>
    </submittedName>
</protein>
<keyword evidence="3" id="KW-1185">Reference proteome</keyword>
<name>A0A1L3STC7_9HYPH</name>
<organism evidence="2 3">
    <name type="scientific">Aquibium oceanicum</name>
    <dbReference type="NCBI Taxonomy" id="1670800"/>
    <lineage>
        <taxon>Bacteria</taxon>
        <taxon>Pseudomonadati</taxon>
        <taxon>Pseudomonadota</taxon>
        <taxon>Alphaproteobacteria</taxon>
        <taxon>Hyphomicrobiales</taxon>
        <taxon>Phyllobacteriaceae</taxon>
        <taxon>Aquibium</taxon>
    </lineage>
</organism>
<gene>
    <name evidence="2" type="ORF">BSQ44_15735</name>
</gene>
<keyword evidence="1" id="KW-1133">Transmembrane helix</keyword>
<evidence type="ECO:0000313" key="2">
    <source>
        <dbReference type="EMBL" id="APH72648.1"/>
    </source>
</evidence>
<accession>A0A1L3STC7</accession>
<dbReference type="KEGG" id="meso:BSQ44_15735"/>
<reference evidence="3" key="1">
    <citation type="submission" date="2016-11" db="EMBL/GenBank/DDBJ databases">
        <title>Mesorhizobium oceanicum sp. nov., isolated from deep seawater in South China Sea.</title>
        <authorList>
            <person name="Fu G.-Y."/>
        </authorList>
    </citation>
    <scope>NUCLEOTIDE SEQUENCE [LARGE SCALE GENOMIC DNA]</scope>
    <source>
        <strain evidence="3">B7</strain>
    </source>
</reference>
<sequence length="91" mass="9893">MTRYCRAATYVLLALYAVALAIFLVSAFKLFGVEGDAMSSVFLLLMGQPWIGFADLAPEPLWPWMLALLPLVNIALLGLLCSLFAGRGTQV</sequence>
<dbReference type="Proteomes" id="UP000182840">
    <property type="component" value="Chromosome"/>
</dbReference>
<dbReference type="RefSeq" id="WP_072605832.1">
    <property type="nucleotide sequence ID" value="NZ_CP018171.1"/>
</dbReference>
<dbReference type="AlphaFoldDB" id="A0A1L3STC7"/>
<keyword evidence="1" id="KW-0812">Transmembrane</keyword>
<proteinExistence type="predicted"/>
<dbReference type="OrthoDB" id="7510603at2"/>
<keyword evidence="1" id="KW-0472">Membrane</keyword>
<feature type="transmembrane region" description="Helical" evidence="1">
    <location>
        <begin position="64"/>
        <end position="85"/>
    </location>
</feature>
<evidence type="ECO:0000256" key="1">
    <source>
        <dbReference type="SAM" id="Phobius"/>
    </source>
</evidence>
<evidence type="ECO:0000313" key="3">
    <source>
        <dbReference type="Proteomes" id="UP000182840"/>
    </source>
</evidence>